<dbReference type="EMBL" id="CP162599">
    <property type="protein sequence ID" value="XDK32111.1"/>
    <property type="molecule type" value="Genomic_DNA"/>
</dbReference>
<proteinExistence type="predicted"/>
<dbReference type="PANTHER" id="PTHR45766:SF6">
    <property type="entry name" value="SWI_SNF-RELATED MATRIX-ASSOCIATED ACTIN-DEPENDENT REGULATOR OF CHROMATIN SUBFAMILY A-LIKE PROTEIN 1"/>
    <property type="match status" value="1"/>
</dbReference>
<dbReference type="Pfam" id="PF00176">
    <property type="entry name" value="SNF2-rel_dom"/>
    <property type="match status" value="1"/>
</dbReference>
<dbReference type="GO" id="GO:0006281">
    <property type="term" value="P:DNA repair"/>
    <property type="evidence" value="ECO:0007669"/>
    <property type="project" value="TreeGrafter"/>
</dbReference>
<dbReference type="SUPFAM" id="SSF52540">
    <property type="entry name" value="P-loop containing nucleoside triphosphate hydrolases"/>
    <property type="match status" value="1"/>
</dbReference>
<dbReference type="PROSITE" id="PS51194">
    <property type="entry name" value="HELICASE_CTER"/>
    <property type="match status" value="1"/>
</dbReference>
<name>A0AB39HPC9_9BACI</name>
<dbReference type="InterPro" id="IPR014001">
    <property type="entry name" value="Helicase_ATP-bd"/>
</dbReference>
<evidence type="ECO:0000256" key="2">
    <source>
        <dbReference type="ARBA" id="ARBA00022801"/>
    </source>
</evidence>
<dbReference type="CDD" id="cd10311">
    <property type="entry name" value="PLDc_N_DEXD_c"/>
    <property type="match status" value="1"/>
</dbReference>
<feature type="domain" description="Helicase ATP-binding" evidence="5">
    <location>
        <begin position="256"/>
        <end position="417"/>
    </location>
</feature>
<dbReference type="InterPro" id="IPR027417">
    <property type="entry name" value="P-loop_NTPase"/>
</dbReference>
<dbReference type="Gene3D" id="3.40.50.300">
    <property type="entry name" value="P-loop containing nucleotide triphosphate hydrolases"/>
    <property type="match status" value="1"/>
</dbReference>
<gene>
    <name evidence="7" type="ORF">AB4Y30_13985</name>
</gene>
<keyword evidence="2" id="KW-0378">Hydrolase</keyword>
<keyword evidence="3 7" id="KW-0347">Helicase</keyword>
<dbReference type="GO" id="GO:0004386">
    <property type="term" value="F:helicase activity"/>
    <property type="evidence" value="ECO:0007669"/>
    <property type="project" value="UniProtKB-KW"/>
</dbReference>
<evidence type="ECO:0000259" key="5">
    <source>
        <dbReference type="PROSITE" id="PS51192"/>
    </source>
</evidence>
<dbReference type="InterPro" id="IPR049730">
    <property type="entry name" value="SNF2/RAD54-like_C"/>
</dbReference>
<organism evidence="7">
    <name type="scientific">Ornithinibacillus sp. 4-3</name>
    <dbReference type="NCBI Taxonomy" id="3231488"/>
    <lineage>
        <taxon>Bacteria</taxon>
        <taxon>Bacillati</taxon>
        <taxon>Bacillota</taxon>
        <taxon>Bacilli</taxon>
        <taxon>Bacillales</taxon>
        <taxon>Bacillaceae</taxon>
        <taxon>Ornithinibacillus</taxon>
    </lineage>
</organism>
<evidence type="ECO:0000256" key="3">
    <source>
        <dbReference type="ARBA" id="ARBA00022806"/>
    </source>
</evidence>
<evidence type="ECO:0000256" key="1">
    <source>
        <dbReference type="ARBA" id="ARBA00022741"/>
    </source>
</evidence>
<dbReference type="GO" id="GO:0003677">
    <property type="term" value="F:DNA binding"/>
    <property type="evidence" value="ECO:0007669"/>
    <property type="project" value="InterPro"/>
</dbReference>
<dbReference type="PANTHER" id="PTHR45766">
    <property type="entry name" value="DNA ANNEALING HELICASE AND ENDONUCLEASE ZRANB3 FAMILY MEMBER"/>
    <property type="match status" value="1"/>
</dbReference>
<dbReference type="CDD" id="cd18011">
    <property type="entry name" value="DEXDc_RapA"/>
    <property type="match status" value="1"/>
</dbReference>
<dbReference type="InterPro" id="IPR057342">
    <property type="entry name" value="DEXDc_RapA"/>
</dbReference>
<keyword evidence="4" id="KW-0067">ATP-binding</keyword>
<reference evidence="7" key="1">
    <citation type="submission" date="2024-07" db="EMBL/GenBank/DDBJ databases">
        <title>Halotolerant mesophilic bacterium Ornithinibacillus sp. 4-3, sp. nov., isolated from soil.</title>
        <authorList>
            <person name="Sidarenka A.V."/>
            <person name="Guliayeva D.E."/>
            <person name="Leanovich S.I."/>
            <person name="Hileuskaya K.S."/>
            <person name="Akhremchuk A.E."/>
            <person name="Sikolenko M.A."/>
            <person name="Valentovich L.N."/>
        </authorList>
    </citation>
    <scope>NUCLEOTIDE SEQUENCE</scope>
    <source>
        <strain evidence="7">4-3</strain>
    </source>
</reference>
<evidence type="ECO:0000256" key="4">
    <source>
        <dbReference type="ARBA" id="ARBA00022840"/>
    </source>
</evidence>
<dbReference type="SMART" id="SM00487">
    <property type="entry name" value="DEXDc"/>
    <property type="match status" value="1"/>
</dbReference>
<accession>A0AB39HPC9</accession>
<evidence type="ECO:0000313" key="7">
    <source>
        <dbReference type="EMBL" id="XDK32111.1"/>
    </source>
</evidence>
<dbReference type="GO" id="GO:0031297">
    <property type="term" value="P:replication fork processing"/>
    <property type="evidence" value="ECO:0007669"/>
    <property type="project" value="TreeGrafter"/>
</dbReference>
<dbReference type="InterPro" id="IPR038718">
    <property type="entry name" value="SNF2-like_sf"/>
</dbReference>
<dbReference type="PROSITE" id="PS51192">
    <property type="entry name" value="HELICASE_ATP_BIND_1"/>
    <property type="match status" value="1"/>
</dbReference>
<keyword evidence="1" id="KW-0547">Nucleotide-binding</keyword>
<dbReference type="GO" id="GO:0005524">
    <property type="term" value="F:ATP binding"/>
    <property type="evidence" value="ECO:0007669"/>
    <property type="project" value="InterPro"/>
</dbReference>
<sequence length="1090" mass="126476">MKAPKFIDNKTYKMVDEIKEYSKKNSKISMISSSFTLFAFEKLKKELSKIDEFRFVFTEPTFVSKKQEMKEFYIDKNNNVFGTEFEIKLRNEMTQSSIAKECAEWIKEKATFKSFKERNPAYPRLMHIENKDDTVAMNGSVDFTADSLGIVPSTRMEAINAFYGEHTIGMLQAFENIWNSDNELEDVTDLVMQNLNVIHKENPPEFIYFVTLYNIFFDYLSELTDDRLVKEKTGIKETLIWNKLYQFQKDGVLGAIEKMENFNGCIIADSVGLGKTFSALAIIKYYELRNYRVLVLCPKKLRDNWLVYTMNDKRNIFVNDRFSYDVLNHTDLSRETGYSGDVNLATLNWENYDLVVIDESHNFRNNPPVKDRKTRYQRLMEDVIKSGVQTKVLMLSATPVNNRMNDIKNQIAFITEENDQALQETGITSIDHTLKNAQMVFNQWANLSEEERTTEKFVDMMNMDYFKILDTLTIARSRKHIEKYYDIEEIGSFPERLKPMNKYSKIDEDDIFPDISDVNNTINKLNLAIYSPLKYVYNHKLFEYERKYDMEVKDGQGLFRQRDRETSLIHLMRVNILKRLESSVHSFTLTLSKILEQINHMIQAIEQHEADYSTSSSAEDVSILDIDPDDTLFEDLLVGNKVKVLLQDTDTIKWKQELEEDQAILENLLAMGKSIEPGKDSKLNMLKDTIIQKITNPINKGNRKVIIFTTFSDTAKYLYDNLATHAKQLNINTALVVGSGTNKSTLEIPAEYKNQIKFNDINTVLTLFSPKSKEAHKVFPNMQEEIDILIATDCISEGQNLQDCDFVVNYDIHWNPVRIIQRFGRVDRIGSNNERIQLVNFWPTQDLDEYINLEQRVKGRMVLVDVSATGEENPVEKNQSKEMRDLLYRKNQLKKLREEVVDLEDISGGISITDLSFSDFRVDLTGYLKNNRKSLEQSPTGLYSIVRIPQQFEHELEPGVIFLLEQVSGEINNLEKNPLHPYYLIYVTNEQEIKISYDKGKQLLDFYKKTSHNNDKLDTELITKFNHSTNYGSDMSHYSSLLEKAIEEIIGRKEELGIASLFHKGGTSIVAEDVDGLEDFELISFLILDS</sequence>
<dbReference type="InterPro" id="IPR000330">
    <property type="entry name" value="SNF2_N"/>
</dbReference>
<dbReference type="Pfam" id="PF00271">
    <property type="entry name" value="Helicase_C"/>
    <property type="match status" value="1"/>
</dbReference>
<dbReference type="InterPro" id="IPR001650">
    <property type="entry name" value="Helicase_C-like"/>
</dbReference>
<protein>
    <submittedName>
        <fullName evidence="7">Helicase-related protein</fullName>
    </submittedName>
</protein>
<dbReference type="SMART" id="SM00490">
    <property type="entry name" value="HELICc"/>
    <property type="match status" value="1"/>
</dbReference>
<dbReference type="RefSeq" id="WP_368652832.1">
    <property type="nucleotide sequence ID" value="NZ_CP162599.1"/>
</dbReference>
<dbReference type="CDD" id="cd18793">
    <property type="entry name" value="SF2_C_SNF"/>
    <property type="match status" value="1"/>
</dbReference>
<dbReference type="GO" id="GO:0016787">
    <property type="term" value="F:hydrolase activity"/>
    <property type="evidence" value="ECO:0007669"/>
    <property type="project" value="UniProtKB-KW"/>
</dbReference>
<feature type="domain" description="Helicase C-terminal" evidence="6">
    <location>
        <begin position="689"/>
        <end position="875"/>
    </location>
</feature>
<dbReference type="Gene3D" id="3.40.50.10810">
    <property type="entry name" value="Tandem AAA-ATPase domain"/>
    <property type="match status" value="1"/>
</dbReference>
<dbReference type="AlphaFoldDB" id="A0AB39HPC9"/>
<evidence type="ECO:0000259" key="6">
    <source>
        <dbReference type="PROSITE" id="PS51194"/>
    </source>
</evidence>